<dbReference type="Proteomes" id="UP001207468">
    <property type="component" value="Unassembled WGS sequence"/>
</dbReference>
<reference evidence="1" key="1">
    <citation type="submission" date="2021-03" db="EMBL/GenBank/DDBJ databases">
        <title>Evolutionary priming and transition to the ectomycorrhizal habit in an iconic lineage of mushroom-forming fungi: is preadaptation a requirement?</title>
        <authorList>
            <consortium name="DOE Joint Genome Institute"/>
            <person name="Looney B.P."/>
            <person name="Miyauchi S."/>
            <person name="Morin E."/>
            <person name="Drula E."/>
            <person name="Courty P.E."/>
            <person name="Chicoki N."/>
            <person name="Fauchery L."/>
            <person name="Kohler A."/>
            <person name="Kuo A."/>
            <person name="LaButti K."/>
            <person name="Pangilinan J."/>
            <person name="Lipzen A."/>
            <person name="Riley R."/>
            <person name="Andreopoulos W."/>
            <person name="He G."/>
            <person name="Johnson J."/>
            <person name="Barry K.W."/>
            <person name="Grigoriev I.V."/>
            <person name="Nagy L."/>
            <person name="Hibbett D."/>
            <person name="Henrissat B."/>
            <person name="Matheny P.B."/>
            <person name="Labbe J."/>
            <person name="Martin A.F."/>
        </authorList>
    </citation>
    <scope>NUCLEOTIDE SEQUENCE</scope>
    <source>
        <strain evidence="1">BPL698</strain>
    </source>
</reference>
<protein>
    <submittedName>
        <fullName evidence="1">Uncharacterized protein</fullName>
    </submittedName>
</protein>
<sequence length="759" mass="84799">MITLHLLSCQFSLPIMVTTLELLLKFLRICRLAGRIFWRTLNRWPVLLTCLSRRLSEWWHRKPGTSQTSKPAEPSISGTMAGPSSAIVKGFVSASFVPASASDPTFRRDSGDRFESRSVAAAAAAPSTSGPTRHSVDHPPHAPYSTQFLHGGNPAEGSTSNLSVSSIQSRASDRLSIITANSGKSIRDPVGQPSAHLPKAVHRQFGRGPDASRSRERLSRPPSPASRPPTPRPSPRIVATDLPPSQVFHADGGRRSPIIQPSVSPSHAHEPLGPPPGHENRRKQSSIVVVDVQNPSTESLPIASSPTRTNPRQLTEEPLAMDTTLSSSSSISEFIIPEGRIIQLIHAEQVPRYTKDNTIARDQKPCDIEPLTRTFPYFSETDVPDPSSPGGQDCSPWIPATHPDGGLYFYDPERRIFTDTDMHNPTLKEEIEDFYSYLQKVLRVDQLTIPSGNYDLVLDIMPTVHEKVQWSYYYACHETRCLFWLEKYDGNFMISELDGVESPAHIRHRLEDLYWNHWSLFPAVFKGRRLPRRVYDELMGILTHGCVDMLTSKSSTFPYDDDTMQKMIALVRTAKESRGGVEYYTAGTTRLLSFFAHWRFLHFHGQKHARLVRDLTVYDKPKRERTILITLLSPLLFLAPEVHLQEVEKMWTDDVIIETVWKNFMTKLLGEWEDVILWSTVMLTANVGFLAIPGVVLSNLSGSTLTSASQVVIFTSPSQIASSISVEASIGSIVVGLLLLRHNRTKQKEDPAGAVSTRR</sequence>
<comment type="caution">
    <text evidence="1">The sequence shown here is derived from an EMBL/GenBank/DDBJ whole genome shotgun (WGS) entry which is preliminary data.</text>
</comment>
<name>A0ACC0UBP2_9AGAM</name>
<dbReference type="EMBL" id="JAGFNK010000073">
    <property type="protein sequence ID" value="KAI9509033.1"/>
    <property type="molecule type" value="Genomic_DNA"/>
</dbReference>
<evidence type="ECO:0000313" key="1">
    <source>
        <dbReference type="EMBL" id="KAI9509033.1"/>
    </source>
</evidence>
<gene>
    <name evidence="1" type="ORF">F5148DRAFT_814395</name>
</gene>
<accession>A0ACC0UBP2</accession>
<evidence type="ECO:0000313" key="2">
    <source>
        <dbReference type="Proteomes" id="UP001207468"/>
    </source>
</evidence>
<organism evidence="1 2">
    <name type="scientific">Russula earlei</name>
    <dbReference type="NCBI Taxonomy" id="71964"/>
    <lineage>
        <taxon>Eukaryota</taxon>
        <taxon>Fungi</taxon>
        <taxon>Dikarya</taxon>
        <taxon>Basidiomycota</taxon>
        <taxon>Agaricomycotina</taxon>
        <taxon>Agaricomycetes</taxon>
        <taxon>Russulales</taxon>
        <taxon>Russulaceae</taxon>
        <taxon>Russula</taxon>
    </lineage>
</organism>
<keyword evidence="2" id="KW-1185">Reference proteome</keyword>
<proteinExistence type="predicted"/>